<dbReference type="PANTHER" id="PTHR12761">
    <property type="entry name" value="HERMANSKY-PUDLAK SYNDROME PROTEIN 1"/>
    <property type="match status" value="1"/>
</dbReference>
<sequence>MQHVCGPSFSLLKHSDTHSELTTLLIETFLELRQSSQAVVTESMYYEPIREEVNSYTLKILQTAVEELKTKTQIPASKFHVLVLKETSIISIYSGEGASELQTQEILFLIIVVAAFSHYPSSSTHNSLLILEKCVPYRIHLKNFDNGLSILVMVEAGISQISRNLHTLLVNLTTSKNLDLLQKQIENVKKLARKLNRNEWSETLVWRPNLKLNSSALSSLARRIQYGFETICLDPSLLFVAVEHVAVVIERIKTSIPVLGLSQACRLSPILQFYPGLVHFVLIDRKQHRNLLKMGVEDEEPGPVNYFQLFCIHLALTNPDVVLQQSRQIAMKLKEHIFPGSSELEDLC</sequence>
<organism evidence="1">
    <name type="scientific">Evadne anonyx</name>
    <dbReference type="NCBI Taxonomy" id="141404"/>
    <lineage>
        <taxon>Eukaryota</taxon>
        <taxon>Metazoa</taxon>
        <taxon>Ecdysozoa</taxon>
        <taxon>Arthropoda</taxon>
        <taxon>Crustacea</taxon>
        <taxon>Branchiopoda</taxon>
        <taxon>Diplostraca</taxon>
        <taxon>Cladocera</taxon>
        <taxon>Onychopoda</taxon>
        <taxon>Podonidae</taxon>
        <taxon>Evadne</taxon>
    </lineage>
</organism>
<dbReference type="EMBL" id="OC985934">
    <property type="protein sequence ID" value="CAG4642589.1"/>
    <property type="molecule type" value="Genomic_DNA"/>
</dbReference>
<evidence type="ECO:0000313" key="1">
    <source>
        <dbReference type="EMBL" id="CAG4642589.1"/>
    </source>
</evidence>
<reference evidence="1" key="1">
    <citation type="submission" date="2021-04" db="EMBL/GenBank/DDBJ databases">
        <authorList>
            <person name="Cornetti L."/>
        </authorList>
    </citation>
    <scope>NUCLEOTIDE SEQUENCE</scope>
</reference>
<dbReference type="GO" id="GO:0031085">
    <property type="term" value="C:BLOC-3 complex"/>
    <property type="evidence" value="ECO:0007669"/>
    <property type="project" value="TreeGrafter"/>
</dbReference>
<dbReference type="GO" id="GO:0005085">
    <property type="term" value="F:guanyl-nucleotide exchange factor activity"/>
    <property type="evidence" value="ECO:0007669"/>
    <property type="project" value="TreeGrafter"/>
</dbReference>
<dbReference type="AlphaFoldDB" id="A0A9N6WXS9"/>
<accession>A0A9N6WXS9</accession>
<proteinExistence type="predicted"/>
<name>A0A9N6WXS9_9CRUS</name>
<protein>
    <submittedName>
        <fullName evidence="1">EOG090X07YB</fullName>
    </submittedName>
</protein>
<dbReference type="PANTHER" id="PTHR12761:SF1">
    <property type="entry name" value="BLOC-3 COMPLEX MEMBER HPS1"/>
    <property type="match status" value="1"/>
</dbReference>
<gene>
    <name evidence="1" type="primary">EOG090X07YB</name>
</gene>
<dbReference type="InterPro" id="IPR026053">
    <property type="entry name" value="HPS1"/>
</dbReference>